<proteinExistence type="predicted"/>
<feature type="region of interest" description="Disordered" evidence="1">
    <location>
        <begin position="69"/>
        <end position="208"/>
    </location>
</feature>
<sequence length="208" mass="21614">MAETTTVTTELTSQYSAQVAGDLERNLKEQERIVGEIEALQAQLGALQHDQSVLVNVRQALGVPAPLAESAPEAAAAVPAPRKKAATASGTGRKPRAAKKSVDTPRGKSGKKGGGKTPAAPSSLPKLVDLVREHLADSGEPRSAAEVATALGQQHPERAIKNTVVRTTLEGLVAKNQAQRSKQGSSVFYTAPEGSEPAQETPATQQSA</sequence>
<gene>
    <name evidence="2" type="ORF">GCM10023335_43980</name>
</gene>
<dbReference type="EMBL" id="BAABKB010000016">
    <property type="protein sequence ID" value="GAA5017394.1"/>
    <property type="molecule type" value="Genomic_DNA"/>
</dbReference>
<comment type="caution">
    <text evidence="2">The sequence shown here is derived from an EMBL/GenBank/DDBJ whole genome shotgun (WGS) entry which is preliminary data.</text>
</comment>
<feature type="compositionally biased region" description="Low complexity" evidence="1">
    <location>
        <begin position="69"/>
        <end position="80"/>
    </location>
</feature>
<dbReference type="InterPro" id="IPR036388">
    <property type="entry name" value="WH-like_DNA-bd_sf"/>
</dbReference>
<reference evidence="3" key="1">
    <citation type="journal article" date="2019" name="Int. J. Syst. Evol. Microbiol.">
        <title>The Global Catalogue of Microorganisms (GCM) 10K type strain sequencing project: providing services to taxonomists for standard genome sequencing and annotation.</title>
        <authorList>
            <consortium name="The Broad Institute Genomics Platform"/>
            <consortium name="The Broad Institute Genome Sequencing Center for Infectious Disease"/>
            <person name="Wu L."/>
            <person name="Ma J."/>
        </authorList>
    </citation>
    <scope>NUCLEOTIDE SEQUENCE [LARGE SCALE GENOMIC DNA]</scope>
    <source>
        <strain evidence="3">JCM 18409</strain>
    </source>
</reference>
<organism evidence="2 3">
    <name type="scientific">Streptomyces siamensis</name>
    <dbReference type="NCBI Taxonomy" id="1274986"/>
    <lineage>
        <taxon>Bacteria</taxon>
        <taxon>Bacillati</taxon>
        <taxon>Actinomycetota</taxon>
        <taxon>Actinomycetes</taxon>
        <taxon>Kitasatosporales</taxon>
        <taxon>Streptomycetaceae</taxon>
        <taxon>Streptomyces</taxon>
    </lineage>
</organism>
<protein>
    <recommendedName>
        <fullName evidence="4">Regulatory protein</fullName>
    </recommendedName>
</protein>
<feature type="compositionally biased region" description="Basic and acidic residues" evidence="1">
    <location>
        <begin position="129"/>
        <end position="140"/>
    </location>
</feature>
<feature type="compositionally biased region" description="Polar residues" evidence="1">
    <location>
        <begin position="176"/>
        <end position="188"/>
    </location>
</feature>
<accession>A0ABP9J394</accession>
<evidence type="ECO:0000256" key="1">
    <source>
        <dbReference type="SAM" id="MobiDB-lite"/>
    </source>
</evidence>
<dbReference type="Gene3D" id="1.10.10.10">
    <property type="entry name" value="Winged helix-like DNA-binding domain superfamily/Winged helix DNA-binding domain"/>
    <property type="match status" value="1"/>
</dbReference>
<dbReference type="RefSeq" id="WP_345651765.1">
    <property type="nucleotide sequence ID" value="NZ_BAABKB010000016.1"/>
</dbReference>
<dbReference type="Proteomes" id="UP001501759">
    <property type="component" value="Unassembled WGS sequence"/>
</dbReference>
<evidence type="ECO:0000313" key="2">
    <source>
        <dbReference type="EMBL" id="GAA5017394.1"/>
    </source>
</evidence>
<name>A0ABP9J394_9ACTN</name>
<evidence type="ECO:0000313" key="3">
    <source>
        <dbReference type="Proteomes" id="UP001501759"/>
    </source>
</evidence>
<keyword evidence="3" id="KW-1185">Reference proteome</keyword>
<evidence type="ECO:0008006" key="4">
    <source>
        <dbReference type="Google" id="ProtNLM"/>
    </source>
</evidence>